<dbReference type="EMBL" id="CP046172">
    <property type="protein sequence ID" value="QIS12481.1"/>
    <property type="molecule type" value="Genomic_DNA"/>
</dbReference>
<keyword evidence="4" id="KW-1185">Reference proteome</keyword>
<sequence>MEGVAAMGKNRRHRAAAQRARAGGGPADPALIEAATAEQIEYAILAGAMESARGNPRAAQHFATELAGRGPLTPELERGVDLAARHLITETYKNGWLPGDIHQAALRHVDEFAVGYLIDTIAAHIEQFAPETVDATWVSQLTEMGAARWWSPEAPHLGQWAGKQLLIPAEALTTVIEALALLFRFPELALIRPLPGTAQPPTAPHRAVDEKVLGRVRGLLAKAESTDFPDEAETLSAKAQELMTKYAIDRALIDAETSAPDLPGARRLWLQTPYVDAKALLVDAVAEANRCRAIFFAEWGFVTIVGDEGDLDVVELLTTSLLVQATRAMIASGSDTGRDSHSRSRSFRKSFLIAYATRIGERLSRINEDTIAKSAEPERLLPVLASHQLKVDDAFDALFPTVAAARVSAGSAAGWAAGREAADRAQLVARRPVGKQRG</sequence>
<dbReference type="AlphaFoldDB" id="A0A6G9YH14"/>
<evidence type="ECO:0000259" key="2">
    <source>
        <dbReference type="Pfam" id="PF10979"/>
    </source>
</evidence>
<reference evidence="3 4" key="1">
    <citation type="journal article" date="2019" name="ACS Chem. Biol.">
        <title>Identification and Mobilization of a Cryptic Antibiotic Biosynthesis Gene Locus from a Human-Pathogenic Nocardia Isolate.</title>
        <authorList>
            <person name="Herisse M."/>
            <person name="Ishida K."/>
            <person name="Porter J.L."/>
            <person name="Howden B."/>
            <person name="Hertweck C."/>
            <person name="Stinear T.P."/>
            <person name="Pidot S.J."/>
        </authorList>
    </citation>
    <scope>NUCLEOTIDE SEQUENCE [LARGE SCALE GENOMIC DNA]</scope>
    <source>
        <strain evidence="3 4">AUSMDU00012717</strain>
    </source>
</reference>
<evidence type="ECO:0000313" key="4">
    <source>
        <dbReference type="Proteomes" id="UP000503540"/>
    </source>
</evidence>
<organism evidence="3 4">
    <name type="scientific">Nocardia arthritidis</name>
    <dbReference type="NCBI Taxonomy" id="228602"/>
    <lineage>
        <taxon>Bacteria</taxon>
        <taxon>Bacillati</taxon>
        <taxon>Actinomycetota</taxon>
        <taxon>Actinomycetes</taxon>
        <taxon>Mycobacteriales</taxon>
        <taxon>Nocardiaceae</taxon>
        <taxon>Nocardia</taxon>
    </lineage>
</organism>
<name>A0A6G9YH14_9NOCA</name>
<feature type="domain" description="DUF2786" evidence="2">
    <location>
        <begin position="211"/>
        <end position="250"/>
    </location>
</feature>
<accession>A0A6G9YH14</accession>
<evidence type="ECO:0000256" key="1">
    <source>
        <dbReference type="SAM" id="MobiDB-lite"/>
    </source>
</evidence>
<dbReference type="Pfam" id="PF10979">
    <property type="entry name" value="DUF2786"/>
    <property type="match status" value="1"/>
</dbReference>
<gene>
    <name evidence="3" type="ORF">F5544_23100</name>
</gene>
<feature type="region of interest" description="Disordered" evidence="1">
    <location>
        <begin position="1"/>
        <end position="26"/>
    </location>
</feature>
<evidence type="ECO:0000313" key="3">
    <source>
        <dbReference type="EMBL" id="QIS12481.1"/>
    </source>
</evidence>
<protein>
    <submittedName>
        <fullName evidence="3">DUF2786 domain-containing protein</fullName>
    </submittedName>
</protein>
<dbReference type="Proteomes" id="UP000503540">
    <property type="component" value="Chromosome"/>
</dbReference>
<proteinExistence type="predicted"/>
<dbReference type="InterPro" id="IPR024498">
    <property type="entry name" value="DUF2786"/>
</dbReference>
<dbReference type="KEGG" id="nah:F5544_23100"/>